<accession>A0A9E8YJR5</accession>
<name>A0A9E8YJR5_9STRA</name>
<evidence type="ECO:0000259" key="8">
    <source>
        <dbReference type="Pfam" id="PF05140"/>
    </source>
</evidence>
<feature type="transmembrane region" description="Helical" evidence="7">
    <location>
        <begin position="71"/>
        <end position="91"/>
    </location>
</feature>
<dbReference type="InterPro" id="IPR023494">
    <property type="entry name" value="Cyt_c_bgen_Ccs1/CcsB/ResB"/>
</dbReference>
<keyword evidence="9" id="KW-0150">Chloroplast</keyword>
<feature type="transmembrane region" description="Helical" evidence="7">
    <location>
        <begin position="160"/>
        <end position="178"/>
    </location>
</feature>
<feature type="domain" description="ResB-like" evidence="8">
    <location>
        <begin position="350"/>
        <end position="418"/>
    </location>
</feature>
<dbReference type="GO" id="GO:0017004">
    <property type="term" value="P:cytochrome complex assembly"/>
    <property type="evidence" value="ECO:0007669"/>
    <property type="project" value="UniProtKB-UniRule"/>
</dbReference>
<keyword evidence="4 6" id="KW-1133">Transmembrane helix</keyword>
<dbReference type="PANTHER" id="PTHR31566:SF0">
    <property type="entry name" value="CYTOCHROME C BIOGENESIS PROTEIN CCS1, CHLOROPLASTIC"/>
    <property type="match status" value="1"/>
</dbReference>
<reference evidence="9" key="1">
    <citation type="submission" date="2022-02" db="EMBL/GenBank/DDBJ databases">
        <authorList>
            <person name="Wang Y."/>
            <person name="Chen N."/>
        </authorList>
    </citation>
    <scope>NUCLEOTIDE SEQUENCE</scope>
</reference>
<feature type="transmembrane region" description="Helical" evidence="7">
    <location>
        <begin position="368"/>
        <end position="387"/>
    </location>
</feature>
<evidence type="ECO:0000256" key="3">
    <source>
        <dbReference type="ARBA" id="ARBA00022748"/>
    </source>
</evidence>
<comment type="subunit">
    <text evidence="6">May interact with CcsA.</text>
</comment>
<proteinExistence type="inferred from homology"/>
<evidence type="ECO:0000256" key="5">
    <source>
        <dbReference type="ARBA" id="ARBA00023136"/>
    </source>
</evidence>
<evidence type="ECO:0000256" key="7">
    <source>
        <dbReference type="SAM" id="Phobius"/>
    </source>
</evidence>
<organism evidence="9">
    <name type="scientific">Actinocyclus sp.</name>
    <name type="common">in: diatoms</name>
    <dbReference type="NCBI Taxonomy" id="1923973"/>
    <lineage>
        <taxon>Eukaryota</taxon>
        <taxon>Sar</taxon>
        <taxon>Stramenopiles</taxon>
        <taxon>Ochrophyta</taxon>
        <taxon>Bacillariophyta</taxon>
        <taxon>Coscinodiscophyceae</taxon>
        <taxon>Coscinodiscophycidae</taxon>
        <taxon>Coscinodiscales</taxon>
        <taxon>Hemidiscaceae</taxon>
        <taxon>Actinocyclus</taxon>
    </lineage>
</organism>
<protein>
    <recommendedName>
        <fullName evidence="6">Cytochrome c biogenesis protein Ccs1</fullName>
    </recommendedName>
</protein>
<evidence type="ECO:0000256" key="1">
    <source>
        <dbReference type="ARBA" id="ARBA00004141"/>
    </source>
</evidence>
<evidence type="ECO:0000256" key="2">
    <source>
        <dbReference type="ARBA" id="ARBA00022692"/>
    </source>
</evidence>
<dbReference type="EMBL" id="OM827248">
    <property type="protein sequence ID" value="WAJ57497.1"/>
    <property type="molecule type" value="Genomic_DNA"/>
</dbReference>
<comment type="function">
    <text evidence="6">Required during biogenesis of c-type cytochromes (cytochrome c6 and cytochrome f) at the step of heme attachment.</text>
</comment>
<dbReference type="AlphaFoldDB" id="A0A9E8YJR5"/>
<keyword evidence="6" id="KW-0793">Thylakoid</keyword>
<evidence type="ECO:0000313" key="9">
    <source>
        <dbReference type="EMBL" id="WAJ57497.1"/>
    </source>
</evidence>
<gene>
    <name evidence="6 9" type="primary">ccs1</name>
</gene>
<evidence type="ECO:0000256" key="6">
    <source>
        <dbReference type="HAMAP-Rule" id="MF_01392"/>
    </source>
</evidence>
<feature type="domain" description="ResB-like" evidence="8">
    <location>
        <begin position="12"/>
        <end position="273"/>
    </location>
</feature>
<keyword evidence="5 6" id="KW-0472">Membrane</keyword>
<evidence type="ECO:0000256" key="4">
    <source>
        <dbReference type="ARBA" id="ARBA00022989"/>
    </source>
</evidence>
<dbReference type="HAMAP" id="MF_01392">
    <property type="entry name" value="CytC_Ccs1"/>
    <property type="match status" value="1"/>
</dbReference>
<keyword evidence="9" id="KW-0934">Plastid</keyword>
<comment type="similarity">
    <text evidence="6">Belongs to the Ccs1/CcsB family.</text>
</comment>
<dbReference type="GO" id="GO:0009535">
    <property type="term" value="C:chloroplast thylakoid membrane"/>
    <property type="evidence" value="ECO:0007669"/>
    <property type="project" value="UniProtKB-SubCell"/>
</dbReference>
<sequence>MKQKLLRLLADLRFAIAILLIISLISIIGTIIEQDQSIEVYKLNYPLTNKLFGIFSWDIILKLGFDHVYKTWWFILLISLFGVSLLTCTFLQQVPSLRIARRCQFFRTDQQFSKLKILKEIKKVSLNQILFRLKENQYSIFQQKDIVYCYKGLIGRLAPVIVHFSMILILLGSIIGAIDGFKAQEIVPKTESFHIQNLLTNGEVSSIPKTVTRVNDFWITYNKQNAVSQFYSDISFLKENGSEIYRKTIYVNSPAVYNNNYFYQIDWDLIGLRFTLDNLEVNQSSLMNVGNDTNKIWFSWIPTNSELSDGLTVLTNNLQGYLSVYDKSGVFLGNLELNENTRFPKSINLIDIISSTGLQIKMDPGIPIIYSGFGFLMISTLVSYITYSQIWIIQSSKTNSLIIGGNTTRAKFDFDFEFFKLTLTQDNKP</sequence>
<keyword evidence="2 6" id="KW-0812">Transmembrane</keyword>
<dbReference type="PANTHER" id="PTHR31566">
    <property type="entry name" value="CYTOCHROME C BIOGENESIS PROTEIN CCS1, CHLOROPLASTIC"/>
    <property type="match status" value="1"/>
</dbReference>
<feature type="transmembrane region" description="Helical" evidence="7">
    <location>
        <begin position="12"/>
        <end position="32"/>
    </location>
</feature>
<geneLocation type="chloroplast" evidence="9"/>
<keyword evidence="3 6" id="KW-0201">Cytochrome c-type biogenesis</keyword>
<dbReference type="InterPro" id="IPR007816">
    <property type="entry name" value="ResB-like_domain"/>
</dbReference>
<comment type="subcellular location">
    <subcellularLocation>
        <location evidence="1">Membrane</location>
        <topology evidence="1">Multi-pass membrane protein</topology>
    </subcellularLocation>
    <subcellularLocation>
        <location evidence="6">Plastid</location>
        <location evidence="6">Chloroplast thylakoid membrane</location>
        <topology evidence="6">Multi-pass membrane protein</topology>
    </subcellularLocation>
</comment>
<dbReference type="Pfam" id="PF05140">
    <property type="entry name" value="ResB"/>
    <property type="match status" value="2"/>
</dbReference>